<dbReference type="Gene3D" id="3.40.50.150">
    <property type="entry name" value="Vaccinia Virus protein VP39"/>
    <property type="match status" value="1"/>
</dbReference>
<proteinExistence type="predicted"/>
<organism evidence="3 4">
    <name type="scientific">Paramagnetospirillum magneticum (strain ATCC 700264 / AMB-1)</name>
    <name type="common">Magnetospirillum magneticum</name>
    <dbReference type="NCBI Taxonomy" id="342108"/>
    <lineage>
        <taxon>Bacteria</taxon>
        <taxon>Pseudomonadati</taxon>
        <taxon>Pseudomonadota</taxon>
        <taxon>Alphaproteobacteria</taxon>
        <taxon>Rhodospirillales</taxon>
        <taxon>Magnetospirillaceae</taxon>
        <taxon>Paramagnetospirillum</taxon>
    </lineage>
</organism>
<keyword evidence="3" id="KW-0489">Methyltransferase</keyword>
<feature type="domain" description="Methyltransferase" evidence="2">
    <location>
        <begin position="54"/>
        <end position="149"/>
    </location>
</feature>
<dbReference type="EMBL" id="AP007255">
    <property type="protein sequence ID" value="BAE52424.1"/>
    <property type="molecule type" value="Genomic_DNA"/>
</dbReference>
<reference evidence="3 4" key="1">
    <citation type="journal article" date="2005" name="DNA Res.">
        <title>Complete genome sequence of the facultative anaerobic magnetotactic bacterium Magnetospirillum sp. strain AMB-1.</title>
        <authorList>
            <person name="Matsunaga T."/>
            <person name="Okamura Y."/>
            <person name="Fukuda Y."/>
            <person name="Wahyudi A.T."/>
            <person name="Murase Y."/>
            <person name="Takeyama H."/>
        </authorList>
    </citation>
    <scope>NUCLEOTIDE SEQUENCE [LARGE SCALE GENOMIC DNA]</scope>
    <source>
        <strain evidence="4">ATCC 700264 / AMB-1</strain>
    </source>
</reference>
<evidence type="ECO:0000259" key="2">
    <source>
        <dbReference type="Pfam" id="PF13649"/>
    </source>
</evidence>
<accession>Q2W151</accession>
<evidence type="ECO:0000313" key="3">
    <source>
        <dbReference type="EMBL" id="BAE52424.1"/>
    </source>
</evidence>
<dbReference type="InterPro" id="IPR029063">
    <property type="entry name" value="SAM-dependent_MTases_sf"/>
</dbReference>
<protein>
    <submittedName>
        <fullName evidence="3">SAM-dependent methyltransferase</fullName>
    </submittedName>
</protein>
<dbReference type="InterPro" id="IPR041698">
    <property type="entry name" value="Methyltransf_25"/>
</dbReference>
<dbReference type="Proteomes" id="UP000007058">
    <property type="component" value="Chromosome"/>
</dbReference>
<keyword evidence="4" id="KW-1185">Reference proteome</keyword>
<dbReference type="AlphaFoldDB" id="Q2W151"/>
<dbReference type="STRING" id="342108.amb3620"/>
<gene>
    <name evidence="3" type="ordered locus">amb3620</name>
</gene>
<dbReference type="HOGENOM" id="CLU_081790_1_0_5"/>
<name>Q2W151_PARM1</name>
<dbReference type="PANTHER" id="PTHR43861">
    <property type="entry name" value="TRANS-ACONITATE 2-METHYLTRANSFERASE-RELATED"/>
    <property type="match status" value="1"/>
</dbReference>
<dbReference type="KEGG" id="mag:amb3620"/>
<dbReference type="Pfam" id="PF13649">
    <property type="entry name" value="Methyltransf_25"/>
    <property type="match status" value="1"/>
</dbReference>
<keyword evidence="1" id="KW-0808">Transferase</keyword>
<dbReference type="CDD" id="cd02440">
    <property type="entry name" value="AdoMet_MTases"/>
    <property type="match status" value="1"/>
</dbReference>
<sequence length="233" mass="25810">MSGKVNMTLTIEAAFNRAARSYDGLRRQLIPCFDDFYGAALDLVTEFAPPGARILDLGAGTGLLSALVAERRPDVRLVLTDLAEDMLERARERFAAHPVPVEFRVMNHLDLAEEGAYDVVMSALSIHHLEDEGKRAVYAAMARAVRPGGAVVNADQVAGDTAEMEARYWSHWHEAIQRAGLPVDEIAAAIERQTLDRRTPLAPQLDWLRRAGLEQVECRYKNVSFAVMAGLRK</sequence>
<dbReference type="GO" id="GO:0008168">
    <property type="term" value="F:methyltransferase activity"/>
    <property type="evidence" value="ECO:0007669"/>
    <property type="project" value="UniProtKB-KW"/>
</dbReference>
<evidence type="ECO:0000256" key="1">
    <source>
        <dbReference type="ARBA" id="ARBA00022679"/>
    </source>
</evidence>
<dbReference type="GO" id="GO:0032259">
    <property type="term" value="P:methylation"/>
    <property type="evidence" value="ECO:0007669"/>
    <property type="project" value="UniProtKB-KW"/>
</dbReference>
<evidence type="ECO:0000313" key="4">
    <source>
        <dbReference type="Proteomes" id="UP000007058"/>
    </source>
</evidence>
<dbReference type="SUPFAM" id="SSF53335">
    <property type="entry name" value="S-adenosyl-L-methionine-dependent methyltransferases"/>
    <property type="match status" value="1"/>
</dbReference>